<evidence type="ECO:0000256" key="1">
    <source>
        <dbReference type="ARBA" id="ARBA00004651"/>
    </source>
</evidence>
<evidence type="ECO:0000256" key="5">
    <source>
        <dbReference type="ARBA" id="ARBA00023136"/>
    </source>
</evidence>
<dbReference type="Proteomes" id="UP000663970">
    <property type="component" value="Unassembled WGS sequence"/>
</dbReference>
<feature type="transmembrane region" description="Helical" evidence="6">
    <location>
        <begin position="70"/>
        <end position="89"/>
    </location>
</feature>
<keyword evidence="5 6" id="KW-0472">Membrane</keyword>
<dbReference type="RefSeq" id="WP_206935985.1">
    <property type="nucleotide sequence ID" value="NZ_JAEKJY010000007.1"/>
</dbReference>
<feature type="transmembrane region" description="Helical" evidence="6">
    <location>
        <begin position="352"/>
        <end position="372"/>
    </location>
</feature>
<dbReference type="InterPro" id="IPR036259">
    <property type="entry name" value="MFS_trans_sf"/>
</dbReference>
<evidence type="ECO:0000313" key="9">
    <source>
        <dbReference type="Proteomes" id="UP000663970"/>
    </source>
</evidence>
<comment type="subcellular location">
    <subcellularLocation>
        <location evidence="1">Cell membrane</location>
        <topology evidence="1">Multi-pass membrane protein</topology>
    </subcellularLocation>
</comment>
<feature type="domain" description="Major facilitator superfamily (MFS) profile" evidence="7">
    <location>
        <begin position="4"/>
        <end position="377"/>
    </location>
</feature>
<feature type="transmembrane region" description="Helical" evidence="6">
    <location>
        <begin position="39"/>
        <end position="58"/>
    </location>
</feature>
<accession>A0ABS3E192</accession>
<dbReference type="PROSITE" id="PS50850">
    <property type="entry name" value="MFS"/>
    <property type="match status" value="1"/>
</dbReference>
<organism evidence="8 9">
    <name type="scientific">Halobacillus kuroshimensis</name>
    <dbReference type="NCBI Taxonomy" id="302481"/>
    <lineage>
        <taxon>Bacteria</taxon>
        <taxon>Bacillati</taxon>
        <taxon>Bacillota</taxon>
        <taxon>Bacilli</taxon>
        <taxon>Bacillales</taxon>
        <taxon>Bacillaceae</taxon>
        <taxon>Halobacillus</taxon>
    </lineage>
</organism>
<comment type="caution">
    <text evidence="8">The sequence shown here is derived from an EMBL/GenBank/DDBJ whole genome shotgun (WGS) entry which is preliminary data.</text>
</comment>
<feature type="transmembrane region" description="Helical" evidence="6">
    <location>
        <begin position="7"/>
        <end position="27"/>
    </location>
</feature>
<dbReference type="SUPFAM" id="SSF103473">
    <property type="entry name" value="MFS general substrate transporter"/>
    <property type="match status" value="1"/>
</dbReference>
<dbReference type="PANTHER" id="PTHR23506">
    <property type="entry name" value="GH10249P"/>
    <property type="match status" value="1"/>
</dbReference>
<evidence type="ECO:0000313" key="8">
    <source>
        <dbReference type="EMBL" id="MBN8237204.1"/>
    </source>
</evidence>
<evidence type="ECO:0000256" key="4">
    <source>
        <dbReference type="ARBA" id="ARBA00022989"/>
    </source>
</evidence>
<evidence type="ECO:0000256" key="3">
    <source>
        <dbReference type="ARBA" id="ARBA00022692"/>
    </source>
</evidence>
<proteinExistence type="predicted"/>
<name>A0ABS3E192_9BACI</name>
<dbReference type="InterPro" id="IPR020846">
    <property type="entry name" value="MFS_dom"/>
</dbReference>
<dbReference type="CDD" id="cd17325">
    <property type="entry name" value="MFS_MdtG_SLC18_like"/>
    <property type="match status" value="1"/>
</dbReference>
<dbReference type="PRINTS" id="PR01035">
    <property type="entry name" value="TCRTETA"/>
</dbReference>
<keyword evidence="3 6" id="KW-0812">Transmembrane</keyword>
<keyword evidence="2" id="KW-0813">Transport</keyword>
<evidence type="ECO:0000256" key="6">
    <source>
        <dbReference type="SAM" id="Phobius"/>
    </source>
</evidence>
<dbReference type="InterPro" id="IPR050930">
    <property type="entry name" value="MFS_Vesicular_Transporter"/>
</dbReference>
<feature type="transmembrane region" description="Helical" evidence="6">
    <location>
        <begin position="129"/>
        <end position="152"/>
    </location>
</feature>
<dbReference type="EMBL" id="JAEKJY010000007">
    <property type="protein sequence ID" value="MBN8237204.1"/>
    <property type="molecule type" value="Genomic_DNA"/>
</dbReference>
<dbReference type="Pfam" id="PF07690">
    <property type="entry name" value="MFS_1"/>
    <property type="match status" value="1"/>
</dbReference>
<evidence type="ECO:0000256" key="2">
    <source>
        <dbReference type="ARBA" id="ARBA00022448"/>
    </source>
</evidence>
<gene>
    <name evidence="8" type="ORF">JF544_18320</name>
</gene>
<dbReference type="Gene3D" id="1.20.1250.20">
    <property type="entry name" value="MFS general substrate transporter like domains"/>
    <property type="match status" value="1"/>
</dbReference>
<feature type="transmembrane region" description="Helical" evidence="6">
    <location>
        <begin position="238"/>
        <end position="256"/>
    </location>
</feature>
<reference evidence="8 9" key="1">
    <citation type="submission" date="2020-12" db="EMBL/GenBank/DDBJ databases">
        <title>Oil enriched cultivation method for isolating marine PHA-producing bacteria.</title>
        <authorList>
            <person name="Zheng W."/>
            <person name="Yu S."/>
            <person name="Huang Y."/>
        </authorList>
    </citation>
    <scope>NUCLEOTIDE SEQUENCE [LARGE SCALE GENOMIC DNA]</scope>
    <source>
        <strain evidence="8 9">SY-2-6</strain>
    </source>
</reference>
<feature type="transmembrane region" description="Helical" evidence="6">
    <location>
        <begin position="198"/>
        <end position="218"/>
    </location>
</feature>
<protein>
    <submittedName>
        <fullName evidence="8">MFS transporter</fullName>
    </submittedName>
</protein>
<feature type="transmembrane region" description="Helical" evidence="6">
    <location>
        <begin position="95"/>
        <end position="117"/>
    </location>
</feature>
<keyword evidence="9" id="KW-1185">Reference proteome</keyword>
<evidence type="ECO:0000259" key="7">
    <source>
        <dbReference type="PROSITE" id="PS50850"/>
    </source>
</evidence>
<dbReference type="InterPro" id="IPR011701">
    <property type="entry name" value="MFS"/>
</dbReference>
<feature type="transmembrane region" description="Helical" evidence="6">
    <location>
        <begin position="158"/>
        <end position="178"/>
    </location>
</feature>
<dbReference type="InterPro" id="IPR001958">
    <property type="entry name" value="Tet-R_TetA/multi-R_MdtG-like"/>
</dbReference>
<sequence length="382" mass="41596">MKKTIGLLTLIQFFVYIGFGIIIPVIPELINNMNGSAVHIGWLLAVYSLASFLTARLWGSVSDQIGRRKVLLVGLLGFTISFLMFAMFIDQLTVLYVSRIIGGLFAGALYTGSMSYVADITTKENRNKYMGFVGMAIGLGFIFGPAIGGLLSKVSLSFPFYISAILMAITGVFTFLMLEESKPEQESKEQPMSLKEQLTGNLLPLFAFTFVATLLLAGLEGTFQVYQIQKIDITPFQVGLLFMVSGLIDAAIQGGVMQKIKDGTETHWIIMGQVVSAGGLLLMPLSFNLWYAGLFLVIFTAGNALVRTCTISLITKKTPRHGAATGTSFSLDSLGRVLGPVIFTWIFEMHTLATFLTASLLGILSVTLIIAFEKQEIQANTI</sequence>
<keyword evidence="4 6" id="KW-1133">Transmembrane helix</keyword>
<dbReference type="PANTHER" id="PTHR23506:SF23">
    <property type="entry name" value="GH10249P"/>
    <property type="match status" value="1"/>
</dbReference>